<accession>A0ABY8EDR3</accession>
<evidence type="ECO:0000256" key="4">
    <source>
        <dbReference type="ARBA" id="ARBA00022544"/>
    </source>
</evidence>
<dbReference type="RefSeq" id="WP_277733053.1">
    <property type="nucleotide sequence ID" value="NZ_CP120733.1"/>
</dbReference>
<dbReference type="PANTHER" id="PTHR34975">
    <property type="entry name" value="SPORE GERMINATION PROTEIN A2"/>
    <property type="match status" value="1"/>
</dbReference>
<keyword evidence="4" id="KW-0309">Germination</keyword>
<reference evidence="9 10" key="1">
    <citation type="submission" date="2023-03" db="EMBL/GenBank/DDBJ databases">
        <title>Complete genome sequence of Tepidibacter sp. SWIR-1, isolated from a deep-sea hydrothermal vent.</title>
        <authorList>
            <person name="Li X."/>
        </authorList>
    </citation>
    <scope>NUCLEOTIDE SEQUENCE [LARGE SCALE GENOMIC DNA]</scope>
    <source>
        <strain evidence="9 10">SWIR-1</strain>
    </source>
</reference>
<dbReference type="PANTHER" id="PTHR34975:SF2">
    <property type="entry name" value="SPORE GERMINATION PROTEIN A2"/>
    <property type="match status" value="1"/>
</dbReference>
<organism evidence="9 10">
    <name type="scientific">Tepidibacter hydrothermalis</name>
    <dbReference type="NCBI Taxonomy" id="3036126"/>
    <lineage>
        <taxon>Bacteria</taxon>
        <taxon>Bacillati</taxon>
        <taxon>Bacillota</taxon>
        <taxon>Clostridia</taxon>
        <taxon>Peptostreptococcales</taxon>
        <taxon>Peptostreptococcaceae</taxon>
        <taxon>Tepidibacter</taxon>
    </lineage>
</organism>
<keyword evidence="3" id="KW-0813">Transport</keyword>
<name>A0ABY8EDR3_9FIRM</name>
<feature type="transmembrane region" description="Helical" evidence="8">
    <location>
        <begin position="77"/>
        <end position="95"/>
    </location>
</feature>
<feature type="transmembrane region" description="Helical" evidence="8">
    <location>
        <begin position="143"/>
        <end position="160"/>
    </location>
</feature>
<sequence>MNKEVISDKQGISIVILFIIGSTSIFVMGLEAKQDVWLAFILAILMVLPMLIIYSRLHYIFPHKDLFDILEICFGKFIGKIMILLYTWFVFFFASDILVNYGQFIRIVNLQNTPQIIPIISLCILCAWGIKEGIEILGKWAEFFVLIPIISFFIMIILLIPDMNIDNITPILGEGFKPVLKGAFSAFTFPLVQIVVFTMGFFSFKTKKSPYKIYIIGLLIGGIFVSILSITNILVIGVNTATNVYYPTHATASKVELGNLFQGAEVIVFLTFILGGFIKISILLLCICKGITKVFGYKDYRFIITPISLLVINLSYFQYDSILYYYEFNTDIWPYYHFPFQVIFPIIIWITAEIKKKDQLN</sequence>
<feature type="transmembrane region" description="Helical" evidence="8">
    <location>
        <begin position="300"/>
        <end position="319"/>
    </location>
</feature>
<evidence type="ECO:0000256" key="1">
    <source>
        <dbReference type="ARBA" id="ARBA00004141"/>
    </source>
</evidence>
<keyword evidence="6 8" id="KW-1133">Transmembrane helix</keyword>
<dbReference type="NCBIfam" id="TIGR00912">
    <property type="entry name" value="2A0309"/>
    <property type="match status" value="1"/>
</dbReference>
<keyword evidence="7 8" id="KW-0472">Membrane</keyword>
<proteinExistence type="inferred from homology"/>
<dbReference type="Pfam" id="PF03845">
    <property type="entry name" value="Spore_permease"/>
    <property type="match status" value="1"/>
</dbReference>
<feature type="transmembrane region" description="Helical" evidence="8">
    <location>
        <begin position="214"/>
        <end position="238"/>
    </location>
</feature>
<keyword evidence="5 8" id="KW-0812">Transmembrane</keyword>
<evidence type="ECO:0000256" key="3">
    <source>
        <dbReference type="ARBA" id="ARBA00022448"/>
    </source>
</evidence>
<dbReference type="EMBL" id="CP120733">
    <property type="protein sequence ID" value="WFD11088.1"/>
    <property type="molecule type" value="Genomic_DNA"/>
</dbReference>
<evidence type="ECO:0000256" key="7">
    <source>
        <dbReference type="ARBA" id="ARBA00023136"/>
    </source>
</evidence>
<feature type="transmembrane region" description="Helical" evidence="8">
    <location>
        <begin position="12"/>
        <end position="30"/>
    </location>
</feature>
<evidence type="ECO:0000256" key="5">
    <source>
        <dbReference type="ARBA" id="ARBA00022692"/>
    </source>
</evidence>
<gene>
    <name evidence="9" type="ORF">P4S50_03155</name>
</gene>
<evidence type="ECO:0000313" key="10">
    <source>
        <dbReference type="Proteomes" id="UP001222800"/>
    </source>
</evidence>
<feature type="transmembrane region" description="Helical" evidence="8">
    <location>
        <begin position="115"/>
        <end position="131"/>
    </location>
</feature>
<feature type="transmembrane region" description="Helical" evidence="8">
    <location>
        <begin position="180"/>
        <end position="202"/>
    </location>
</feature>
<dbReference type="InterPro" id="IPR004761">
    <property type="entry name" value="Spore_GerAB"/>
</dbReference>
<feature type="transmembrane region" description="Helical" evidence="8">
    <location>
        <begin position="36"/>
        <end position="57"/>
    </location>
</feature>
<feature type="transmembrane region" description="Helical" evidence="8">
    <location>
        <begin position="266"/>
        <end position="288"/>
    </location>
</feature>
<dbReference type="Proteomes" id="UP001222800">
    <property type="component" value="Chromosome"/>
</dbReference>
<protein>
    <submittedName>
        <fullName evidence="9">Endospore germination permease</fullName>
    </submittedName>
</protein>
<keyword evidence="10" id="KW-1185">Reference proteome</keyword>
<evidence type="ECO:0000256" key="2">
    <source>
        <dbReference type="ARBA" id="ARBA00007998"/>
    </source>
</evidence>
<evidence type="ECO:0000313" key="9">
    <source>
        <dbReference type="EMBL" id="WFD11088.1"/>
    </source>
</evidence>
<evidence type="ECO:0000256" key="6">
    <source>
        <dbReference type="ARBA" id="ARBA00022989"/>
    </source>
</evidence>
<comment type="subcellular location">
    <subcellularLocation>
        <location evidence="1">Membrane</location>
        <topology evidence="1">Multi-pass membrane protein</topology>
    </subcellularLocation>
</comment>
<evidence type="ECO:0000256" key="8">
    <source>
        <dbReference type="SAM" id="Phobius"/>
    </source>
</evidence>
<comment type="similarity">
    <text evidence="2">Belongs to the amino acid-polyamine-organocation (APC) superfamily. Spore germination protein (SGP) (TC 2.A.3.9) family.</text>
</comment>
<feature type="transmembrane region" description="Helical" evidence="8">
    <location>
        <begin position="334"/>
        <end position="352"/>
    </location>
</feature>